<dbReference type="AlphaFoldDB" id="A0A8K0R0X8"/>
<reference evidence="1" key="1">
    <citation type="journal article" date="2021" name="Nat. Commun.">
        <title>Genetic determinants of endophytism in the Arabidopsis root mycobiome.</title>
        <authorList>
            <person name="Mesny F."/>
            <person name="Miyauchi S."/>
            <person name="Thiergart T."/>
            <person name="Pickel B."/>
            <person name="Atanasova L."/>
            <person name="Karlsson M."/>
            <person name="Huettel B."/>
            <person name="Barry K.W."/>
            <person name="Haridas S."/>
            <person name="Chen C."/>
            <person name="Bauer D."/>
            <person name="Andreopoulos W."/>
            <person name="Pangilinan J."/>
            <person name="LaButti K."/>
            <person name="Riley R."/>
            <person name="Lipzen A."/>
            <person name="Clum A."/>
            <person name="Drula E."/>
            <person name="Henrissat B."/>
            <person name="Kohler A."/>
            <person name="Grigoriev I.V."/>
            <person name="Martin F.M."/>
            <person name="Hacquard S."/>
        </authorList>
    </citation>
    <scope>NUCLEOTIDE SEQUENCE</scope>
    <source>
        <strain evidence="1">MPI-SDFR-AT-0120</strain>
    </source>
</reference>
<dbReference type="GO" id="GO:0005815">
    <property type="term" value="C:microtubule organizing center"/>
    <property type="evidence" value="ECO:0007669"/>
    <property type="project" value="TreeGrafter"/>
</dbReference>
<proteinExistence type="predicted"/>
<dbReference type="InterPro" id="IPR030547">
    <property type="entry name" value="XRCC2"/>
</dbReference>
<name>A0A8K0R0X8_9PLEO</name>
<comment type="caution">
    <text evidence="1">The sequence shown here is derived from an EMBL/GenBank/DDBJ whole genome shotgun (WGS) entry which is preliminary data.</text>
</comment>
<dbReference type="Proteomes" id="UP000813461">
    <property type="component" value="Unassembled WGS sequence"/>
</dbReference>
<dbReference type="SUPFAM" id="SSF52540">
    <property type="entry name" value="P-loop containing nucleoside triphosphate hydrolases"/>
    <property type="match status" value="1"/>
</dbReference>
<keyword evidence="2" id="KW-1185">Reference proteome</keyword>
<dbReference type="PANTHER" id="PTHR46644">
    <property type="entry name" value="DNA REPAIR PROTEIN XRCC2"/>
    <property type="match status" value="1"/>
</dbReference>
<evidence type="ECO:0000313" key="1">
    <source>
        <dbReference type="EMBL" id="KAH7082335.1"/>
    </source>
</evidence>
<dbReference type="CDD" id="cd19490">
    <property type="entry name" value="XRCC2"/>
    <property type="match status" value="1"/>
</dbReference>
<organism evidence="1 2">
    <name type="scientific">Paraphoma chrysanthemicola</name>
    <dbReference type="NCBI Taxonomy" id="798071"/>
    <lineage>
        <taxon>Eukaryota</taxon>
        <taxon>Fungi</taxon>
        <taxon>Dikarya</taxon>
        <taxon>Ascomycota</taxon>
        <taxon>Pezizomycotina</taxon>
        <taxon>Dothideomycetes</taxon>
        <taxon>Pleosporomycetidae</taxon>
        <taxon>Pleosporales</taxon>
        <taxon>Pleosporineae</taxon>
        <taxon>Phaeosphaeriaceae</taxon>
        <taxon>Paraphoma</taxon>
    </lineage>
</organism>
<evidence type="ECO:0000313" key="2">
    <source>
        <dbReference type="Proteomes" id="UP000813461"/>
    </source>
</evidence>
<dbReference type="GO" id="GO:0000724">
    <property type="term" value="P:double-strand break repair via homologous recombination"/>
    <property type="evidence" value="ECO:0007669"/>
    <property type="project" value="InterPro"/>
</dbReference>
<dbReference type="GO" id="GO:0033063">
    <property type="term" value="C:Rad51B-Rad51C-Rad51D-XRCC2 complex"/>
    <property type="evidence" value="ECO:0007669"/>
    <property type="project" value="InterPro"/>
</dbReference>
<gene>
    <name evidence="1" type="ORF">FB567DRAFT_605697</name>
</gene>
<accession>A0A8K0R0X8</accession>
<dbReference type="EMBL" id="JAGMVJ010000014">
    <property type="protein sequence ID" value="KAH7082335.1"/>
    <property type="molecule type" value="Genomic_DNA"/>
</dbReference>
<dbReference type="Gene3D" id="3.40.50.300">
    <property type="entry name" value="P-loop containing nucleotide triphosphate hydrolases"/>
    <property type="match status" value="1"/>
</dbReference>
<dbReference type="OrthoDB" id="420422at2759"/>
<dbReference type="GO" id="GO:0005657">
    <property type="term" value="C:replication fork"/>
    <property type="evidence" value="ECO:0007669"/>
    <property type="project" value="InterPro"/>
</dbReference>
<dbReference type="InterPro" id="IPR027417">
    <property type="entry name" value="P-loop_NTPase"/>
</dbReference>
<dbReference type="GO" id="GO:0000400">
    <property type="term" value="F:four-way junction DNA binding"/>
    <property type="evidence" value="ECO:0007669"/>
    <property type="project" value="TreeGrafter"/>
</dbReference>
<dbReference type="GO" id="GO:0042148">
    <property type="term" value="P:DNA strand invasion"/>
    <property type="evidence" value="ECO:0007669"/>
    <property type="project" value="TreeGrafter"/>
</dbReference>
<sequence length="303" mass="33275">MISYSKPFAHWNYLPNTDATPPIVELVSAPLAYHPSGDGKTSLMYLIIAHATLSREFSSAVSLGGHEAAVVLFDPLHHFSVPRLAQTLLQLIVSKIGADIDQATKSDIRSIVARSLLHVHIFRPQSWPSLLTTLRTLPDYLFDKSRHKSIHRRVHSIIMDDIDAFVWSIRNSKPPDPAATSNTALATASTNLTSTLQQLNTLLSCATILTSQSTSPSSFRPALPISWPQGLTVTRLAVRRVEVLKFAPAISVEEAEAEKAKRWEVVQTGRFECFKVGVGVGVNEGFVFRAAQGGVDVEETQEK</sequence>
<dbReference type="PANTHER" id="PTHR46644:SF2">
    <property type="entry name" value="DNA REPAIR PROTEIN XRCC2"/>
    <property type="match status" value="1"/>
</dbReference>
<protein>
    <submittedName>
        <fullName evidence="1">Uncharacterized protein</fullName>
    </submittedName>
</protein>